<dbReference type="AlphaFoldDB" id="A0ABD6EEH1"/>
<reference evidence="1 2" key="1">
    <citation type="submission" date="2024-08" db="EMBL/GenBank/DDBJ databases">
        <title>Gnathostoma spinigerum genome.</title>
        <authorList>
            <person name="Gonzalez-Bertolin B."/>
            <person name="Monzon S."/>
            <person name="Zaballos A."/>
            <person name="Jimenez P."/>
            <person name="Dekumyoy P."/>
            <person name="Varona S."/>
            <person name="Cuesta I."/>
            <person name="Sumanam S."/>
            <person name="Adisakwattana P."/>
            <person name="Gasser R.B."/>
            <person name="Hernandez-Gonzalez A."/>
            <person name="Young N.D."/>
            <person name="Perteguer M.J."/>
        </authorList>
    </citation>
    <scope>NUCLEOTIDE SEQUENCE [LARGE SCALE GENOMIC DNA]</scope>
    <source>
        <strain evidence="1">AL3</strain>
        <tissue evidence="1">Liver</tissue>
    </source>
</reference>
<dbReference type="EMBL" id="JBGFUD010002497">
    <property type="protein sequence ID" value="MFH4977667.1"/>
    <property type="molecule type" value="Genomic_DNA"/>
</dbReference>
<evidence type="ECO:0000313" key="2">
    <source>
        <dbReference type="Proteomes" id="UP001608902"/>
    </source>
</evidence>
<accession>A0ABD6EEH1</accession>
<evidence type="ECO:0000313" key="1">
    <source>
        <dbReference type="EMBL" id="MFH4977667.1"/>
    </source>
</evidence>
<dbReference type="Proteomes" id="UP001608902">
    <property type="component" value="Unassembled WGS sequence"/>
</dbReference>
<organism evidence="1 2">
    <name type="scientific">Gnathostoma spinigerum</name>
    <dbReference type="NCBI Taxonomy" id="75299"/>
    <lineage>
        <taxon>Eukaryota</taxon>
        <taxon>Metazoa</taxon>
        <taxon>Ecdysozoa</taxon>
        <taxon>Nematoda</taxon>
        <taxon>Chromadorea</taxon>
        <taxon>Rhabditida</taxon>
        <taxon>Spirurina</taxon>
        <taxon>Gnathostomatomorpha</taxon>
        <taxon>Gnathostomatoidea</taxon>
        <taxon>Gnathostomatidae</taxon>
        <taxon>Gnathostoma</taxon>
    </lineage>
</organism>
<name>A0ABD6EEH1_9BILA</name>
<gene>
    <name evidence="1" type="ORF">AB6A40_004376</name>
</gene>
<sequence>MVKNKKRTKKVMCFAKAIRSIVADESNDQKQCTSQLVHPAFRRYIRCQKHGGLPSRLKSCVAAQIRNRILRYRPLPRVAPFRCPKCYFSSKSLHKVRQHICSKKSAGSFEFRRDQKVTLTSFRSRNKDCLGVLERIPNPQCICVSPLNFLTDEASCSNNRVPALKDLAYNALDVFSHEDDEFPTEFIFEDSDVRTMESSYKVNCSKIGYYCLHCRQLFREYRKYDSHLEDGTCPDSSNPNPIPVQMTNDSHIPCEYTAERRKSICSIQMNPNMKCTLCNIESGKFATLGEFHEHLFSCAESKVRERSSLVGQEISMLYNENH</sequence>
<protein>
    <recommendedName>
        <fullName evidence="3">C2H2-type domain-containing protein</fullName>
    </recommendedName>
</protein>
<proteinExistence type="predicted"/>
<comment type="caution">
    <text evidence="1">The sequence shown here is derived from an EMBL/GenBank/DDBJ whole genome shotgun (WGS) entry which is preliminary data.</text>
</comment>
<keyword evidence="2" id="KW-1185">Reference proteome</keyword>
<evidence type="ECO:0008006" key="3">
    <source>
        <dbReference type="Google" id="ProtNLM"/>
    </source>
</evidence>